<evidence type="ECO:0000256" key="1">
    <source>
        <dbReference type="ARBA" id="ARBA00023015"/>
    </source>
</evidence>
<dbReference type="SUPFAM" id="SSF46785">
    <property type="entry name" value="Winged helix' DNA-binding domain"/>
    <property type="match status" value="1"/>
</dbReference>
<gene>
    <name evidence="5" type="ORF">ACFSCY_03040</name>
</gene>
<feature type="domain" description="HTH marR-type" evidence="4">
    <location>
        <begin position="1"/>
        <end position="128"/>
    </location>
</feature>
<dbReference type="EMBL" id="JBHUCP010000002">
    <property type="protein sequence ID" value="MFD1528408.1"/>
    <property type="molecule type" value="Genomic_DNA"/>
</dbReference>
<dbReference type="InterPro" id="IPR023187">
    <property type="entry name" value="Tscrpt_reg_MarR-type_CS"/>
</dbReference>
<dbReference type="InterPro" id="IPR036390">
    <property type="entry name" value="WH_DNA-bd_sf"/>
</dbReference>
<dbReference type="Proteomes" id="UP001597145">
    <property type="component" value="Unassembled WGS sequence"/>
</dbReference>
<dbReference type="PRINTS" id="PR00598">
    <property type="entry name" value="HTHMARR"/>
</dbReference>
<keyword evidence="6" id="KW-1185">Reference proteome</keyword>
<evidence type="ECO:0000256" key="3">
    <source>
        <dbReference type="ARBA" id="ARBA00023163"/>
    </source>
</evidence>
<dbReference type="PANTHER" id="PTHR33164">
    <property type="entry name" value="TRANSCRIPTIONAL REGULATOR, MARR FAMILY"/>
    <property type="match status" value="1"/>
</dbReference>
<comment type="caution">
    <text evidence="5">The sequence shown here is derived from an EMBL/GenBank/DDBJ whole genome shotgun (WGS) entry which is preliminary data.</text>
</comment>
<organism evidence="5 6">
    <name type="scientific">Pseudonocardia aurantiaca</name>
    <dbReference type="NCBI Taxonomy" id="75290"/>
    <lineage>
        <taxon>Bacteria</taxon>
        <taxon>Bacillati</taxon>
        <taxon>Actinomycetota</taxon>
        <taxon>Actinomycetes</taxon>
        <taxon>Pseudonocardiales</taxon>
        <taxon>Pseudonocardiaceae</taxon>
        <taxon>Pseudonocardia</taxon>
    </lineage>
</organism>
<name>A0ABW4FCH3_9PSEU</name>
<dbReference type="PROSITE" id="PS50995">
    <property type="entry name" value="HTH_MARR_2"/>
    <property type="match status" value="1"/>
</dbReference>
<evidence type="ECO:0000313" key="6">
    <source>
        <dbReference type="Proteomes" id="UP001597145"/>
    </source>
</evidence>
<protein>
    <submittedName>
        <fullName evidence="5">MarR family winged helix-turn-helix transcriptional regulator</fullName>
    </submittedName>
</protein>
<dbReference type="Pfam" id="PF12802">
    <property type="entry name" value="MarR_2"/>
    <property type="match status" value="1"/>
</dbReference>
<accession>A0ABW4FCH3</accession>
<dbReference type="PANTHER" id="PTHR33164:SF57">
    <property type="entry name" value="MARR-FAMILY TRANSCRIPTIONAL REGULATOR"/>
    <property type="match status" value="1"/>
</dbReference>
<keyword evidence="2" id="KW-0238">DNA-binding</keyword>
<keyword evidence="1" id="KW-0805">Transcription regulation</keyword>
<dbReference type="InterPro" id="IPR039422">
    <property type="entry name" value="MarR/SlyA-like"/>
</dbReference>
<evidence type="ECO:0000259" key="4">
    <source>
        <dbReference type="PROSITE" id="PS50995"/>
    </source>
</evidence>
<keyword evidence="3" id="KW-0804">Transcription</keyword>
<reference evidence="6" key="1">
    <citation type="journal article" date="2019" name="Int. J. Syst. Evol. Microbiol.">
        <title>The Global Catalogue of Microorganisms (GCM) 10K type strain sequencing project: providing services to taxonomists for standard genome sequencing and annotation.</title>
        <authorList>
            <consortium name="The Broad Institute Genomics Platform"/>
            <consortium name="The Broad Institute Genome Sequencing Center for Infectious Disease"/>
            <person name="Wu L."/>
            <person name="Ma J."/>
        </authorList>
    </citation>
    <scope>NUCLEOTIDE SEQUENCE [LARGE SCALE GENOMIC DNA]</scope>
    <source>
        <strain evidence="6">JCM 12165</strain>
    </source>
</reference>
<dbReference type="InterPro" id="IPR000835">
    <property type="entry name" value="HTH_MarR-typ"/>
</dbReference>
<sequence length="134" mass="14594">MGFIRAFGLLSNDQTPCGQPMAPSDAHALTEIAEGVLTQRALVDRLHLDRSSVSRLVDRLVARGWVERVGGAEDRRTVRLAATPAGQRVAAEIARSRAERFAALIDAVPRERRDDVLDAIQLLKRAARTRGGTA</sequence>
<proteinExistence type="predicted"/>
<evidence type="ECO:0000256" key="2">
    <source>
        <dbReference type="ARBA" id="ARBA00023125"/>
    </source>
</evidence>
<dbReference type="Gene3D" id="1.10.10.10">
    <property type="entry name" value="Winged helix-like DNA-binding domain superfamily/Winged helix DNA-binding domain"/>
    <property type="match status" value="1"/>
</dbReference>
<dbReference type="InterPro" id="IPR036388">
    <property type="entry name" value="WH-like_DNA-bd_sf"/>
</dbReference>
<dbReference type="PROSITE" id="PS01117">
    <property type="entry name" value="HTH_MARR_1"/>
    <property type="match status" value="1"/>
</dbReference>
<evidence type="ECO:0000313" key="5">
    <source>
        <dbReference type="EMBL" id="MFD1528408.1"/>
    </source>
</evidence>
<dbReference type="RefSeq" id="WP_343988307.1">
    <property type="nucleotide sequence ID" value="NZ_BAAAJG010000029.1"/>
</dbReference>
<dbReference type="SMART" id="SM00347">
    <property type="entry name" value="HTH_MARR"/>
    <property type="match status" value="1"/>
</dbReference>